<dbReference type="EMBL" id="DWYZ01000211">
    <property type="protein sequence ID" value="HJB29370.1"/>
    <property type="molecule type" value="Genomic_DNA"/>
</dbReference>
<proteinExistence type="predicted"/>
<name>A0A9D2RXY4_9FIRM</name>
<dbReference type="GO" id="GO:0005737">
    <property type="term" value="C:cytoplasm"/>
    <property type="evidence" value="ECO:0007669"/>
    <property type="project" value="TreeGrafter"/>
</dbReference>
<dbReference type="Proteomes" id="UP000823842">
    <property type="component" value="Unassembled WGS sequence"/>
</dbReference>
<dbReference type="SUPFAM" id="SSF51430">
    <property type="entry name" value="NAD(P)-linked oxidoreductase"/>
    <property type="match status" value="1"/>
</dbReference>
<reference evidence="3" key="2">
    <citation type="submission" date="2021-04" db="EMBL/GenBank/DDBJ databases">
        <authorList>
            <person name="Gilroy R."/>
        </authorList>
    </citation>
    <scope>NUCLEOTIDE SEQUENCE</scope>
    <source>
        <strain evidence="3">ChiSjej1B19-5720</strain>
    </source>
</reference>
<dbReference type="Gene3D" id="3.20.20.100">
    <property type="entry name" value="NADP-dependent oxidoreductase domain"/>
    <property type="match status" value="1"/>
</dbReference>
<evidence type="ECO:0000313" key="4">
    <source>
        <dbReference type="Proteomes" id="UP000823842"/>
    </source>
</evidence>
<dbReference type="GO" id="GO:0016491">
    <property type="term" value="F:oxidoreductase activity"/>
    <property type="evidence" value="ECO:0007669"/>
    <property type="project" value="UniProtKB-KW"/>
</dbReference>
<dbReference type="Pfam" id="PF00248">
    <property type="entry name" value="Aldo_ket_red"/>
    <property type="match status" value="1"/>
</dbReference>
<reference evidence="3" key="1">
    <citation type="journal article" date="2021" name="PeerJ">
        <title>Extensive microbial diversity within the chicken gut microbiome revealed by metagenomics and culture.</title>
        <authorList>
            <person name="Gilroy R."/>
            <person name="Ravi A."/>
            <person name="Getino M."/>
            <person name="Pursley I."/>
            <person name="Horton D.L."/>
            <person name="Alikhan N.F."/>
            <person name="Baker D."/>
            <person name="Gharbi K."/>
            <person name="Hall N."/>
            <person name="Watson M."/>
            <person name="Adriaenssens E.M."/>
            <person name="Foster-Nyarko E."/>
            <person name="Jarju S."/>
            <person name="Secka A."/>
            <person name="Antonio M."/>
            <person name="Oren A."/>
            <person name="Chaudhuri R.R."/>
            <person name="La Ragione R."/>
            <person name="Hildebrand F."/>
            <person name="Pallen M.J."/>
        </authorList>
    </citation>
    <scope>NUCLEOTIDE SEQUENCE</scope>
    <source>
        <strain evidence="3">ChiSjej1B19-5720</strain>
    </source>
</reference>
<dbReference type="InterPro" id="IPR036812">
    <property type="entry name" value="NAD(P)_OxRdtase_dom_sf"/>
</dbReference>
<dbReference type="InterPro" id="IPR023210">
    <property type="entry name" value="NADP_OxRdtase_dom"/>
</dbReference>
<comment type="caution">
    <text evidence="3">The sequence shown here is derived from an EMBL/GenBank/DDBJ whole genome shotgun (WGS) entry which is preliminary data.</text>
</comment>
<feature type="domain" description="NADP-dependent oxidoreductase" evidence="2">
    <location>
        <begin position="16"/>
        <end position="313"/>
    </location>
</feature>
<evidence type="ECO:0000313" key="3">
    <source>
        <dbReference type="EMBL" id="HJB29370.1"/>
    </source>
</evidence>
<accession>A0A9D2RXY4</accession>
<organism evidence="3 4">
    <name type="scientific">Candidatus Blautia faecavium</name>
    <dbReference type="NCBI Taxonomy" id="2838487"/>
    <lineage>
        <taxon>Bacteria</taxon>
        <taxon>Bacillati</taxon>
        <taxon>Bacillota</taxon>
        <taxon>Clostridia</taxon>
        <taxon>Lachnospirales</taxon>
        <taxon>Lachnospiraceae</taxon>
        <taxon>Blautia</taxon>
    </lineage>
</organism>
<gene>
    <name evidence="3" type="ORF">IAA06_11330</name>
</gene>
<dbReference type="PANTHER" id="PTHR43625:SF77">
    <property type="entry name" value="ALDO-KETO REDUCTASE"/>
    <property type="match status" value="1"/>
</dbReference>
<evidence type="ECO:0000256" key="1">
    <source>
        <dbReference type="ARBA" id="ARBA00023002"/>
    </source>
</evidence>
<protein>
    <submittedName>
        <fullName evidence="3">Aldo/keto reductase</fullName>
    </submittedName>
</protein>
<sequence length="330" mass="37559">MEKRRLGNSELYVNPVGLGCMGFSHAYGEPMEKNEVIKTIREAYEMGYDFFDTAEAYVGICPDGSLSCNEELVGKALGDVRDKVVIATKMGVSHNEDLSLRTDSRPQTIRKSVEESLKKLGTDYIDLYYQHRIDPEVEPETVAETMAELIKEGKIRCWGISEVTEEYLRRANAVCPVTAIQNRYSMMARWHESLFPVCEELQIAFVAFSPMANGFLTGKYTPDTKFDKNTDFRAGMPQYTKGGYKKGKELLSFLNKLAEEKNVSQGQLSLAWMLNKKPYILPIPGSRKLDRLKENFRAGEIILTKEEISAIDQRLDKMEFQVFGGHQRKE</sequence>
<dbReference type="AlphaFoldDB" id="A0A9D2RXY4"/>
<keyword evidence="1" id="KW-0560">Oxidoreductase</keyword>
<dbReference type="InterPro" id="IPR050791">
    <property type="entry name" value="Aldo-Keto_reductase"/>
</dbReference>
<dbReference type="CDD" id="cd19078">
    <property type="entry name" value="AKR_AKR13C1_2"/>
    <property type="match status" value="1"/>
</dbReference>
<evidence type="ECO:0000259" key="2">
    <source>
        <dbReference type="Pfam" id="PF00248"/>
    </source>
</evidence>
<dbReference type="PANTHER" id="PTHR43625">
    <property type="entry name" value="AFLATOXIN B1 ALDEHYDE REDUCTASE"/>
    <property type="match status" value="1"/>
</dbReference>